<sequence length="100" mass="11062">MLLHVSFSTNKWAGACLTLRALTQVDFSEPEQHYEAYSWRPDGKPLAVSAAKTSSSAGYSPLLLLKLVSDVPLSSKRSPRLSSLSSFSYNFLAFMGHRNH</sequence>
<accession>A0ABU7CW32</accession>
<dbReference type="EMBL" id="JAHUTJ010008727">
    <property type="protein sequence ID" value="MED6267126.1"/>
    <property type="molecule type" value="Genomic_DNA"/>
</dbReference>
<evidence type="ECO:0000313" key="1">
    <source>
        <dbReference type="EMBL" id="MED6267126.1"/>
    </source>
</evidence>
<name>A0ABU7CW32_9TELE</name>
<proteinExistence type="predicted"/>
<organism evidence="1 2">
    <name type="scientific">Characodon lateralis</name>
    <dbReference type="NCBI Taxonomy" id="208331"/>
    <lineage>
        <taxon>Eukaryota</taxon>
        <taxon>Metazoa</taxon>
        <taxon>Chordata</taxon>
        <taxon>Craniata</taxon>
        <taxon>Vertebrata</taxon>
        <taxon>Euteleostomi</taxon>
        <taxon>Actinopterygii</taxon>
        <taxon>Neopterygii</taxon>
        <taxon>Teleostei</taxon>
        <taxon>Neoteleostei</taxon>
        <taxon>Acanthomorphata</taxon>
        <taxon>Ovalentaria</taxon>
        <taxon>Atherinomorphae</taxon>
        <taxon>Cyprinodontiformes</taxon>
        <taxon>Goodeidae</taxon>
        <taxon>Characodon</taxon>
    </lineage>
</organism>
<evidence type="ECO:0000313" key="2">
    <source>
        <dbReference type="Proteomes" id="UP001352852"/>
    </source>
</evidence>
<dbReference type="Proteomes" id="UP001352852">
    <property type="component" value="Unassembled WGS sequence"/>
</dbReference>
<gene>
    <name evidence="1" type="ORF">CHARACLAT_008918</name>
</gene>
<protein>
    <submittedName>
        <fullName evidence="1">Uncharacterized protein</fullName>
    </submittedName>
</protein>
<reference evidence="1 2" key="1">
    <citation type="submission" date="2021-06" db="EMBL/GenBank/DDBJ databases">
        <authorList>
            <person name="Palmer J.M."/>
        </authorList>
    </citation>
    <scope>NUCLEOTIDE SEQUENCE [LARGE SCALE GENOMIC DNA]</scope>
    <source>
        <strain evidence="1 2">CL_MEX2019</strain>
        <tissue evidence="1">Muscle</tissue>
    </source>
</reference>
<keyword evidence="2" id="KW-1185">Reference proteome</keyword>
<comment type="caution">
    <text evidence="1">The sequence shown here is derived from an EMBL/GenBank/DDBJ whole genome shotgun (WGS) entry which is preliminary data.</text>
</comment>